<evidence type="ECO:0000256" key="1">
    <source>
        <dbReference type="SAM" id="Phobius"/>
    </source>
</evidence>
<evidence type="ECO:0000313" key="2">
    <source>
        <dbReference type="EMBL" id="PWS31458.1"/>
    </source>
</evidence>
<proteinExistence type="predicted"/>
<gene>
    <name evidence="2" type="ORF">DF947_12735</name>
</gene>
<name>A0A317F1X8_9SPHI</name>
<organism evidence="2 3">
    <name type="scientific">Pedobacter paludis</name>
    <dbReference type="NCBI Taxonomy" id="2203212"/>
    <lineage>
        <taxon>Bacteria</taxon>
        <taxon>Pseudomonadati</taxon>
        <taxon>Bacteroidota</taxon>
        <taxon>Sphingobacteriia</taxon>
        <taxon>Sphingobacteriales</taxon>
        <taxon>Sphingobacteriaceae</taxon>
        <taxon>Pedobacter</taxon>
    </lineage>
</organism>
<reference evidence="3" key="1">
    <citation type="submission" date="2018-05" db="EMBL/GenBank/DDBJ databases">
        <title>Pedobacter paludis sp. nov., isolated from wetland soil.</title>
        <authorList>
            <person name="Zhang Y."/>
        </authorList>
    </citation>
    <scope>NUCLEOTIDE SEQUENCE [LARGE SCALE GENOMIC DNA]</scope>
    <source>
        <strain evidence="3">R-8</strain>
    </source>
</reference>
<dbReference type="Proteomes" id="UP000245391">
    <property type="component" value="Unassembled WGS sequence"/>
</dbReference>
<accession>A0A317F1X8</accession>
<keyword evidence="3" id="KW-1185">Reference proteome</keyword>
<comment type="caution">
    <text evidence="2">The sequence shown here is derived from an EMBL/GenBank/DDBJ whole genome shotgun (WGS) entry which is preliminary data.</text>
</comment>
<sequence>MAAFYFNVTPAKRFTVCSLMSGLIGLFLTNIYGCWLHNQPKSNKCGYLNPIKMESAQFLFGP</sequence>
<dbReference type="AlphaFoldDB" id="A0A317F1X8"/>
<keyword evidence="1" id="KW-1133">Transmembrane helix</keyword>
<feature type="transmembrane region" description="Helical" evidence="1">
    <location>
        <begin position="13"/>
        <end position="35"/>
    </location>
</feature>
<keyword evidence="1" id="KW-0472">Membrane</keyword>
<keyword evidence="1" id="KW-0812">Transmembrane</keyword>
<dbReference type="EMBL" id="QGNY01000004">
    <property type="protein sequence ID" value="PWS31458.1"/>
    <property type="molecule type" value="Genomic_DNA"/>
</dbReference>
<evidence type="ECO:0000313" key="3">
    <source>
        <dbReference type="Proteomes" id="UP000245391"/>
    </source>
</evidence>
<protein>
    <submittedName>
        <fullName evidence="2">Uncharacterized protein</fullName>
    </submittedName>
</protein>